<dbReference type="PROSITE" id="PS51767">
    <property type="entry name" value="PEPTIDASE_A1"/>
    <property type="match status" value="1"/>
</dbReference>
<dbReference type="SUPFAM" id="SSF50630">
    <property type="entry name" value="Acid proteases"/>
    <property type="match status" value="1"/>
</dbReference>
<dbReference type="PANTHER" id="PTHR47966:SF65">
    <property type="entry name" value="ASPARTIC-TYPE ENDOPEPTIDASE"/>
    <property type="match status" value="1"/>
</dbReference>
<dbReference type="InterPro" id="IPR021109">
    <property type="entry name" value="Peptidase_aspartic_dom_sf"/>
</dbReference>
<comment type="caution">
    <text evidence="3">The sequence shown here is derived from an EMBL/GenBank/DDBJ whole genome shotgun (WGS) entry which is preliminary data.</text>
</comment>
<comment type="similarity">
    <text evidence="1">Belongs to the peptidase A1 family.</text>
</comment>
<dbReference type="Proteomes" id="UP000093000">
    <property type="component" value="Unassembled WGS sequence"/>
</dbReference>
<dbReference type="AlphaFoldDB" id="A0A1C7N4F5"/>
<feature type="domain" description="Peptidase A1" evidence="2">
    <location>
        <begin position="1"/>
        <end position="157"/>
    </location>
</feature>
<evidence type="ECO:0000313" key="4">
    <source>
        <dbReference type="Proteomes" id="UP000093000"/>
    </source>
</evidence>
<dbReference type="OrthoDB" id="771136at2759"/>
<reference evidence="3 4" key="1">
    <citation type="submission" date="2016-03" db="EMBL/GenBank/DDBJ databases">
        <title>Choanephora cucurbitarum.</title>
        <authorList>
            <person name="Min B."/>
            <person name="Park H."/>
            <person name="Park J.-H."/>
            <person name="Shin H.-D."/>
            <person name="Choi I.-G."/>
        </authorList>
    </citation>
    <scope>NUCLEOTIDE SEQUENCE [LARGE SCALE GENOMIC DNA]</scope>
    <source>
        <strain evidence="3 4">KUS-F28377</strain>
    </source>
</reference>
<dbReference type="InterPro" id="IPR033121">
    <property type="entry name" value="PEPTIDASE_A1"/>
</dbReference>
<evidence type="ECO:0000313" key="3">
    <source>
        <dbReference type="EMBL" id="OBZ83980.1"/>
    </source>
</evidence>
<dbReference type="Pfam" id="PF00026">
    <property type="entry name" value="Asp"/>
    <property type="match status" value="1"/>
</dbReference>
<gene>
    <name evidence="3" type="primary">SAP7_0</name>
    <name evidence="3" type="ORF">A0J61_07970</name>
</gene>
<accession>A0A1C7N4F5</accession>
<dbReference type="PANTHER" id="PTHR47966">
    <property type="entry name" value="BETA-SITE APP-CLEAVING ENZYME, ISOFORM A-RELATED"/>
    <property type="match status" value="1"/>
</dbReference>
<dbReference type="STRING" id="101091.A0A1C7N4F5"/>
<sequence>MVGSDSIQVRRDHTRDQNLVYSNTFSHARGLIIDTGTTLTYMDHEMAEAIVHRVAYGSVLFDSKSGVYIVDCRTGVDPSRSYSVHFTLSQSQTKLSIPVRDLVLPIGDGLCMFGIAPWMNTGNSAKMKEKGWILVGDSVLRSSYLVFDMKQHQIGFAKAASQTSFRQNYVSLELLPQKQRKEKRMLIEFNLQFPTNEEFKTDKGAKETALDF</sequence>
<organism evidence="3 4">
    <name type="scientific">Choanephora cucurbitarum</name>
    <dbReference type="NCBI Taxonomy" id="101091"/>
    <lineage>
        <taxon>Eukaryota</taxon>
        <taxon>Fungi</taxon>
        <taxon>Fungi incertae sedis</taxon>
        <taxon>Mucoromycota</taxon>
        <taxon>Mucoromycotina</taxon>
        <taxon>Mucoromycetes</taxon>
        <taxon>Mucorales</taxon>
        <taxon>Mucorineae</taxon>
        <taxon>Choanephoraceae</taxon>
        <taxon>Choanephoroideae</taxon>
        <taxon>Choanephora</taxon>
    </lineage>
</organism>
<dbReference type="InterPro" id="IPR001461">
    <property type="entry name" value="Aspartic_peptidase_A1"/>
</dbReference>
<proteinExistence type="inferred from homology"/>
<dbReference type="GO" id="GO:0004190">
    <property type="term" value="F:aspartic-type endopeptidase activity"/>
    <property type="evidence" value="ECO:0007669"/>
    <property type="project" value="InterPro"/>
</dbReference>
<dbReference type="InParanoid" id="A0A1C7N4F5"/>
<keyword evidence="4" id="KW-1185">Reference proteome</keyword>
<name>A0A1C7N4F5_9FUNG</name>
<dbReference type="EMBL" id="LUGH01000573">
    <property type="protein sequence ID" value="OBZ83980.1"/>
    <property type="molecule type" value="Genomic_DNA"/>
</dbReference>
<dbReference type="GO" id="GO:0006508">
    <property type="term" value="P:proteolysis"/>
    <property type="evidence" value="ECO:0007669"/>
    <property type="project" value="InterPro"/>
</dbReference>
<evidence type="ECO:0000256" key="1">
    <source>
        <dbReference type="ARBA" id="ARBA00007447"/>
    </source>
</evidence>
<protein>
    <submittedName>
        <fullName evidence="3">Candidapepsin-7</fullName>
    </submittedName>
</protein>
<dbReference type="Gene3D" id="2.40.70.10">
    <property type="entry name" value="Acid Proteases"/>
    <property type="match status" value="1"/>
</dbReference>
<evidence type="ECO:0000259" key="2">
    <source>
        <dbReference type="PROSITE" id="PS51767"/>
    </source>
</evidence>